<dbReference type="GO" id="GO:0045751">
    <property type="term" value="P:negative regulation of Toll signaling pathway"/>
    <property type="evidence" value="ECO:0007669"/>
    <property type="project" value="UniProtKB-ARBA"/>
</dbReference>
<evidence type="ECO:0000259" key="9">
    <source>
        <dbReference type="PROSITE" id="PS50207"/>
    </source>
</evidence>
<protein>
    <recommendedName>
        <fullName evidence="13">Caspase</fullName>
    </recommendedName>
</protein>
<evidence type="ECO:0000313" key="12">
    <source>
        <dbReference type="Proteomes" id="UP001321473"/>
    </source>
</evidence>
<dbReference type="GO" id="GO:0004197">
    <property type="term" value="F:cysteine-type endopeptidase activity"/>
    <property type="evidence" value="ECO:0007669"/>
    <property type="project" value="InterPro"/>
</dbReference>
<comment type="similarity">
    <text evidence="1 7">Belongs to the peptidase C14A family.</text>
</comment>
<dbReference type="GO" id="GO:0016322">
    <property type="term" value="P:neuron remodeling"/>
    <property type="evidence" value="ECO:0007669"/>
    <property type="project" value="UniProtKB-ARBA"/>
</dbReference>
<dbReference type="PANTHER" id="PTHR10454">
    <property type="entry name" value="CASPASE"/>
    <property type="match status" value="1"/>
</dbReference>
<evidence type="ECO:0000256" key="5">
    <source>
        <dbReference type="ARBA" id="ARBA00022807"/>
    </source>
</evidence>
<sequence>MAHSNGSNGDSLQTNGRNGEQANGNSQTDARTIFGGMLSRPPPTPQHPVLRTALNAEEYSMTRQRRGKCVIFNYKCFDRHTGLCERTGTDLDADTLSSCFQDLGFEPVLHTDLSCRDTKKELQKLGEGDYTDDDCFICCFLTHGDDDVLYTKDGKIPSDSIMEPFRGDVCPSLVGKPKLFFVQACRGDRYDPGADAIVDTSDSPTRLCRIPTHADFLTAYSSVPGFYSWRNASKGSWFIQRLCLVLREQAQFSDLLSMLTVVCRLVAIHCESSVPNEPSKHRKKQVPFITSSLTRRVNFRQ</sequence>
<gene>
    <name evidence="11" type="ORF">V5799_018146</name>
</gene>
<dbReference type="GO" id="GO:0005737">
    <property type="term" value="C:cytoplasm"/>
    <property type="evidence" value="ECO:0007669"/>
    <property type="project" value="TreeGrafter"/>
</dbReference>
<evidence type="ECO:0000256" key="3">
    <source>
        <dbReference type="ARBA" id="ARBA00022703"/>
    </source>
</evidence>
<dbReference type="InterPro" id="IPR011600">
    <property type="entry name" value="Pept_C14_caspase"/>
</dbReference>
<dbReference type="Proteomes" id="UP001321473">
    <property type="component" value="Unassembled WGS sequence"/>
</dbReference>
<evidence type="ECO:0008006" key="13">
    <source>
        <dbReference type="Google" id="ProtNLM"/>
    </source>
</evidence>
<reference evidence="11 12" key="1">
    <citation type="journal article" date="2023" name="Arcadia Sci">
        <title>De novo assembly of a long-read Amblyomma americanum tick genome.</title>
        <authorList>
            <person name="Chou S."/>
            <person name="Poskanzer K.E."/>
            <person name="Rollins M."/>
            <person name="Thuy-Boun P.S."/>
        </authorList>
    </citation>
    <scope>NUCLEOTIDE SEQUENCE [LARGE SCALE GENOMIC DNA]</scope>
    <source>
        <strain evidence="11">F_SG_1</strain>
        <tissue evidence="11">Salivary glands</tissue>
    </source>
</reference>
<feature type="compositionally biased region" description="Polar residues" evidence="8">
    <location>
        <begin position="1"/>
        <end position="30"/>
    </location>
</feature>
<evidence type="ECO:0000256" key="4">
    <source>
        <dbReference type="ARBA" id="ARBA00022801"/>
    </source>
</evidence>
<keyword evidence="4" id="KW-0378">Hydrolase</keyword>
<dbReference type="GO" id="GO:0045476">
    <property type="term" value="P:nurse cell apoptotic process"/>
    <property type="evidence" value="ECO:0007669"/>
    <property type="project" value="UniProtKB-ARBA"/>
</dbReference>
<evidence type="ECO:0000256" key="6">
    <source>
        <dbReference type="ARBA" id="ARBA00023145"/>
    </source>
</evidence>
<comment type="caution">
    <text evidence="11">The sequence shown here is derived from an EMBL/GenBank/DDBJ whole genome shotgun (WGS) entry which is preliminary data.</text>
</comment>
<feature type="domain" description="Caspase family p20" evidence="10">
    <location>
        <begin position="65"/>
        <end position="189"/>
    </location>
</feature>
<dbReference type="InterPro" id="IPR002398">
    <property type="entry name" value="Pept_C14"/>
</dbReference>
<dbReference type="FunFam" id="3.40.50.1460:FF:000001">
    <property type="entry name" value="Caspase-3 preproprotein"/>
    <property type="match status" value="1"/>
</dbReference>
<dbReference type="InterPro" id="IPR001309">
    <property type="entry name" value="Pept_C14_p20"/>
</dbReference>
<keyword evidence="2" id="KW-0645">Protease</keyword>
<dbReference type="InterPro" id="IPR029030">
    <property type="entry name" value="Caspase-like_dom_sf"/>
</dbReference>
<dbReference type="Gene3D" id="3.40.50.1460">
    <property type="match status" value="1"/>
</dbReference>
<dbReference type="GO" id="GO:0006508">
    <property type="term" value="P:proteolysis"/>
    <property type="evidence" value="ECO:0007669"/>
    <property type="project" value="UniProtKB-KW"/>
</dbReference>
<name>A0AAQ4F1A3_AMBAM</name>
<dbReference type="GO" id="GO:1990525">
    <property type="term" value="F:BIR domain binding"/>
    <property type="evidence" value="ECO:0007669"/>
    <property type="project" value="UniProtKB-ARBA"/>
</dbReference>
<keyword evidence="6" id="KW-0865">Zymogen</keyword>
<feature type="region of interest" description="Disordered" evidence="8">
    <location>
        <begin position="1"/>
        <end position="48"/>
    </location>
</feature>
<evidence type="ECO:0000259" key="10">
    <source>
        <dbReference type="PROSITE" id="PS50208"/>
    </source>
</evidence>
<dbReference type="EMBL" id="JARKHS020008760">
    <property type="protein sequence ID" value="KAK8780513.1"/>
    <property type="molecule type" value="Genomic_DNA"/>
</dbReference>
<dbReference type="GO" id="GO:0043525">
    <property type="term" value="P:positive regulation of neuron apoptotic process"/>
    <property type="evidence" value="ECO:0007669"/>
    <property type="project" value="TreeGrafter"/>
</dbReference>
<proteinExistence type="inferred from homology"/>
<evidence type="ECO:0000256" key="8">
    <source>
        <dbReference type="SAM" id="MobiDB-lite"/>
    </source>
</evidence>
<keyword evidence="12" id="KW-1185">Reference proteome</keyword>
<organism evidence="11 12">
    <name type="scientific">Amblyomma americanum</name>
    <name type="common">Lone star tick</name>
    <dbReference type="NCBI Taxonomy" id="6943"/>
    <lineage>
        <taxon>Eukaryota</taxon>
        <taxon>Metazoa</taxon>
        <taxon>Ecdysozoa</taxon>
        <taxon>Arthropoda</taxon>
        <taxon>Chelicerata</taxon>
        <taxon>Arachnida</taxon>
        <taxon>Acari</taxon>
        <taxon>Parasitiformes</taxon>
        <taxon>Ixodida</taxon>
        <taxon>Ixodoidea</taxon>
        <taxon>Ixodidae</taxon>
        <taxon>Amblyomminae</taxon>
        <taxon>Amblyomma</taxon>
    </lineage>
</organism>
<keyword evidence="3" id="KW-0053">Apoptosis</keyword>
<dbReference type="PRINTS" id="PR00376">
    <property type="entry name" value="IL1BCENZYME"/>
</dbReference>
<dbReference type="InterPro" id="IPR015917">
    <property type="entry name" value="Pept_C14A"/>
</dbReference>
<dbReference type="SUPFAM" id="SSF52129">
    <property type="entry name" value="Caspase-like"/>
    <property type="match status" value="1"/>
</dbReference>
<dbReference type="AlphaFoldDB" id="A0AAQ4F1A3"/>
<dbReference type="PANTHER" id="PTHR10454:SF232">
    <property type="entry name" value="AT03047P-RELATED"/>
    <property type="match status" value="1"/>
</dbReference>
<dbReference type="InterPro" id="IPR002138">
    <property type="entry name" value="Pept_C14_p10"/>
</dbReference>
<dbReference type="CDD" id="cd00032">
    <property type="entry name" value="CASc"/>
    <property type="match status" value="1"/>
</dbReference>
<feature type="domain" description="Caspase family p10" evidence="9">
    <location>
        <begin position="206"/>
        <end position="301"/>
    </location>
</feature>
<evidence type="ECO:0000256" key="7">
    <source>
        <dbReference type="RuleBase" id="RU003971"/>
    </source>
</evidence>
<dbReference type="PROSITE" id="PS01122">
    <property type="entry name" value="CASPASE_CYS"/>
    <property type="match status" value="1"/>
</dbReference>
<dbReference type="SMART" id="SM00115">
    <property type="entry name" value="CASc"/>
    <property type="match status" value="1"/>
</dbReference>
<dbReference type="PROSITE" id="PS50208">
    <property type="entry name" value="CASPASE_P20"/>
    <property type="match status" value="1"/>
</dbReference>
<evidence type="ECO:0000256" key="2">
    <source>
        <dbReference type="ARBA" id="ARBA00022670"/>
    </source>
</evidence>
<dbReference type="InterPro" id="IPR033139">
    <property type="entry name" value="Caspase_cys_AS"/>
</dbReference>
<keyword evidence="5" id="KW-0788">Thiol protease</keyword>
<evidence type="ECO:0000256" key="1">
    <source>
        <dbReference type="ARBA" id="ARBA00010134"/>
    </source>
</evidence>
<dbReference type="PROSITE" id="PS50207">
    <property type="entry name" value="CASPASE_P10"/>
    <property type="match status" value="1"/>
</dbReference>
<dbReference type="Pfam" id="PF00656">
    <property type="entry name" value="Peptidase_C14"/>
    <property type="match status" value="1"/>
</dbReference>
<evidence type="ECO:0000313" key="11">
    <source>
        <dbReference type="EMBL" id="KAK8780513.1"/>
    </source>
</evidence>
<accession>A0AAQ4F1A3</accession>